<proteinExistence type="predicted"/>
<sequence>MTNKNINQGEITTESGDVHIGDKITNLIDGLSLVLHEYKQQLKSIEQLINDFKPRTALKLLEEIELRITENGINDNLIQSKILFLKATCKSELFDYPVQVTANEFIQSYLLAKEDKRLKEKACVEYLNLDNEKKSLELVDEILRIDEYNLNAWYVKIITSQNLKSVIREVPKVIFENYDFQLNIAYWVLGVAKREFAEEWERLGLKVSVDVEKYKKLTFQNKHAWIVALDLFINKIFNDFPIRYVAGKNFVFQDEYIIDDAIKFLENFIAPLEESEIQESIYHQKFFYNYFQYHSTKEGRFLDELETIYSKLPKLNWFYTMTYCQAINHNGNFQKSIEVIQEYEDKVGEKISELFLFKASLLFLSGKRDGIPQVFGEYLNTVNIIDEPVGFNILNAFLNPLSSFTSEQEFKKILDSVFKKNFKSEDLKNLFQITCEIRYTKDINEHELFDKLTKLSKVKELDQNYKDLLAENFQNIGRTEEAVKFIGTYLDKTKVSPSLRFYIVLLEKLLTKNKESGRGIYKELLDLLSFYRLNSKEPDEYLLGIEHNLNLAKNDWENLKEVDIILFQSFPNNELYLLFYLLCLEKLNLLEELKEVSKTTPTNFENVSVGIQVSKLLLRNKVYKEKGAQIMYNLAIEPSNTEARKLFFGIAHLFNADFFRQFEFVEKGVWVKYSINSGVVEEVKITKVTGIQKELLGRKVGDKFSIEQPLTGNINVIEVLNIYNDALKLNYDIQKEAQNPMNDLGFAALQFPEKIEDFEDFLVKQFGPKQSQENAIREKHLNDYYNYRIGFTEVSRSVFNNPVEAYLALTHERDKKFTTIPLLITPTILEETEFTLDFTSLLLFYQLEQNLDFNFKIKFKISYLIKDWVKLLLVEEKSSRGPFASLNIDTKGIKRYLVPEDYKDNRINFFESILNWIEENCVVDLVEEKLDIAYQLEDNMDEADLTMKLMVDNMHFALRENNHLITSDSTLYLFQAKSKLKNNIIGPEKFLLHFHATKCNTEFYRFLLKTNYIGVDINLDTLKNEFFALLSGNENYYGKCLENLSYSVHNNPEVINVTSKFLKGLYLMESVTIENKNLHSFELFKSTFYSMPESLIRVYRNTIVREFTLLGNYYDEVLKMFDSTKSLFNSK</sequence>
<feature type="domain" description="PIN" evidence="1">
    <location>
        <begin position="836"/>
        <end position="973"/>
    </location>
</feature>
<protein>
    <recommendedName>
        <fullName evidence="1">PIN domain-containing protein</fullName>
    </recommendedName>
</protein>
<dbReference type="EMBL" id="JAHZSV010000020">
    <property type="protein sequence ID" value="MBW8200888.1"/>
    <property type="molecule type" value="Genomic_DNA"/>
</dbReference>
<reference evidence="2 3" key="1">
    <citation type="submission" date="2021-08" db="EMBL/GenBank/DDBJ databases">
        <title>Muricauda profundi sp. nov., a marine bacterium isolated from deep seawater of the Mariana Trench.</title>
        <authorList>
            <person name="Wei Y."/>
        </authorList>
    </citation>
    <scope>NUCLEOTIDE SEQUENCE [LARGE SCALE GENOMIC DNA]</scope>
    <source>
        <strain evidence="2 3">W52</strain>
    </source>
</reference>
<evidence type="ECO:0000259" key="1">
    <source>
        <dbReference type="Pfam" id="PF20698"/>
    </source>
</evidence>
<gene>
    <name evidence="2" type="ORF">K1F36_13740</name>
</gene>
<evidence type="ECO:0000313" key="2">
    <source>
        <dbReference type="EMBL" id="MBW8200888.1"/>
    </source>
</evidence>
<organism evidence="2 3">
    <name type="scientific">Flagellimonas abyssi</name>
    <dbReference type="NCBI Taxonomy" id="2864871"/>
    <lineage>
        <taxon>Bacteria</taxon>
        <taxon>Pseudomonadati</taxon>
        <taxon>Bacteroidota</taxon>
        <taxon>Flavobacteriia</taxon>
        <taxon>Flavobacteriales</taxon>
        <taxon>Flavobacteriaceae</taxon>
        <taxon>Flagellimonas</taxon>
    </lineage>
</organism>
<name>A0ABS7ETI5_9FLAO</name>
<accession>A0ABS7ETI5</accession>
<dbReference type="InterPro" id="IPR048987">
    <property type="entry name" value="PIN-TPR-GreABC"/>
</dbReference>
<dbReference type="Proteomes" id="UP001196136">
    <property type="component" value="Unassembled WGS sequence"/>
</dbReference>
<keyword evidence="3" id="KW-1185">Reference proteome</keyword>
<comment type="caution">
    <text evidence="2">The sequence shown here is derived from an EMBL/GenBank/DDBJ whole genome shotgun (WGS) entry which is preliminary data.</text>
</comment>
<evidence type="ECO:0000313" key="3">
    <source>
        <dbReference type="Proteomes" id="UP001196136"/>
    </source>
</evidence>
<dbReference type="RefSeq" id="WP_220114335.1">
    <property type="nucleotide sequence ID" value="NZ_JAHZSV010000020.1"/>
</dbReference>
<dbReference type="Pfam" id="PF20698">
    <property type="entry name" value="PIN-TPR-GreABC"/>
    <property type="match status" value="1"/>
</dbReference>